<dbReference type="PANTHER" id="PTHR31757:SF0">
    <property type="entry name" value="SLL0781 PROTEIN"/>
    <property type="match status" value="1"/>
</dbReference>
<dbReference type="PANTHER" id="PTHR31757">
    <property type="entry name" value="SLL0781 PROTEIN"/>
    <property type="match status" value="1"/>
</dbReference>
<dbReference type="InterPro" id="IPR032710">
    <property type="entry name" value="NTF2-like_dom_sf"/>
</dbReference>
<name>A0ABS7BT58_9SPHN</name>
<comment type="caution">
    <text evidence="1">The sequence shown here is derived from an EMBL/GenBank/DDBJ whole genome shotgun (WGS) entry which is preliminary data.</text>
</comment>
<evidence type="ECO:0000313" key="2">
    <source>
        <dbReference type="Proteomes" id="UP000759103"/>
    </source>
</evidence>
<accession>A0ABS7BT58</accession>
<organism evidence="1 2">
    <name type="scientific">Sphingomonas citri</name>
    <dbReference type="NCBI Taxonomy" id="2862499"/>
    <lineage>
        <taxon>Bacteria</taxon>
        <taxon>Pseudomonadati</taxon>
        <taxon>Pseudomonadota</taxon>
        <taxon>Alphaproteobacteria</taxon>
        <taxon>Sphingomonadales</taxon>
        <taxon>Sphingomonadaceae</taxon>
        <taxon>Sphingomonas</taxon>
    </lineage>
</organism>
<gene>
    <name evidence="1" type="ORF">KZ820_18665</name>
</gene>
<sequence>MTFAATCHLPVGHGVKNVMLPYSPAMALHVRDAEYAWNTRNLDAIVLGNTIDCLWRDRVNFLWGREQIRAQVQRQARREIDGRVLMEGWAETEERISFRFAREFKDDSGTWYRAYGSEALELDPSGLVKRRLTAANEHVIKEFERTLRWPTGPRPADHPSLTELGF</sequence>
<proteinExistence type="predicted"/>
<dbReference type="EMBL" id="JAHXZN010000009">
    <property type="protein sequence ID" value="MBW6532771.1"/>
    <property type="molecule type" value="Genomic_DNA"/>
</dbReference>
<dbReference type="InterPro" id="IPR009783">
    <property type="entry name" value="DUF1348"/>
</dbReference>
<keyword evidence="2" id="KW-1185">Reference proteome</keyword>
<dbReference type="Gene3D" id="3.10.450.50">
    <property type="match status" value="1"/>
</dbReference>
<protein>
    <submittedName>
        <fullName evidence="1">DUF1348 family protein</fullName>
    </submittedName>
</protein>
<dbReference type="Pfam" id="PF07080">
    <property type="entry name" value="DUF1348"/>
    <property type="match status" value="1"/>
</dbReference>
<dbReference type="RefSeq" id="WP_219750347.1">
    <property type="nucleotide sequence ID" value="NZ_JAHXZN010000009.1"/>
</dbReference>
<dbReference type="Proteomes" id="UP000759103">
    <property type="component" value="Unassembled WGS sequence"/>
</dbReference>
<reference evidence="1 2" key="1">
    <citation type="submission" date="2021-07" db="EMBL/GenBank/DDBJ databases">
        <title>Sphingomonas sp.</title>
        <authorList>
            <person name="Feng G."/>
            <person name="Li J."/>
            <person name="Pan M."/>
        </authorList>
    </citation>
    <scope>NUCLEOTIDE SEQUENCE [LARGE SCALE GENOMIC DNA]</scope>
    <source>
        <strain evidence="1 2">RRHST34</strain>
    </source>
</reference>
<dbReference type="SUPFAM" id="SSF54427">
    <property type="entry name" value="NTF2-like"/>
    <property type="match status" value="1"/>
</dbReference>
<evidence type="ECO:0000313" key="1">
    <source>
        <dbReference type="EMBL" id="MBW6532771.1"/>
    </source>
</evidence>